<dbReference type="EMBL" id="RPOK01000006">
    <property type="protein sequence ID" value="RPJ64965.1"/>
    <property type="molecule type" value="Genomic_DNA"/>
</dbReference>
<dbReference type="AlphaFoldDB" id="A0A3N5Y8Z4"/>
<keyword evidence="2" id="KW-0966">Cell projection</keyword>
<dbReference type="SUPFAM" id="SSF160214">
    <property type="entry name" value="FlaG-like"/>
    <property type="match status" value="1"/>
</dbReference>
<dbReference type="PANTHER" id="PTHR37166:SF1">
    <property type="entry name" value="PROTEIN FLAG"/>
    <property type="match status" value="1"/>
</dbReference>
<evidence type="ECO:0000256" key="1">
    <source>
        <dbReference type="SAM" id="MobiDB-lite"/>
    </source>
</evidence>
<dbReference type="PANTHER" id="PTHR37166">
    <property type="entry name" value="PROTEIN FLAG"/>
    <property type="match status" value="1"/>
</dbReference>
<dbReference type="InterPro" id="IPR035924">
    <property type="entry name" value="FlaG-like_sf"/>
</dbReference>
<evidence type="ECO:0000313" key="3">
    <source>
        <dbReference type="Proteomes" id="UP000275281"/>
    </source>
</evidence>
<protein>
    <submittedName>
        <fullName evidence="2">Flagellar protein FlaG</fullName>
    </submittedName>
</protein>
<reference evidence="2 3" key="1">
    <citation type="submission" date="2018-11" db="EMBL/GenBank/DDBJ databases">
        <authorList>
            <person name="Ye M.-Q."/>
            <person name="Du Z.-J."/>
        </authorList>
    </citation>
    <scope>NUCLEOTIDE SEQUENCE [LARGE SCALE GENOMIC DNA]</scope>
    <source>
        <strain evidence="2 3">U0105</strain>
    </source>
</reference>
<feature type="compositionally biased region" description="Basic and acidic residues" evidence="1">
    <location>
        <begin position="54"/>
        <end position="63"/>
    </location>
</feature>
<gene>
    <name evidence="2" type="ORF">DRW07_16735</name>
</gene>
<evidence type="ECO:0000313" key="2">
    <source>
        <dbReference type="EMBL" id="RPJ64965.1"/>
    </source>
</evidence>
<dbReference type="InterPro" id="IPR005186">
    <property type="entry name" value="FlaG"/>
</dbReference>
<sequence>MEISNVQFGQNVAQSNTLQDAADQSAQVQQRVLERDLATNTVTETQENSAQADSQERRGEGSRPLEQAVQEVQEFVQSQARNLAFDIDDGTNRSIVTVSDTESGEVIRQIPSDEVLKLAERIQSLQQDIGASVGVFVNRQV</sequence>
<dbReference type="Proteomes" id="UP000275281">
    <property type="component" value="Unassembled WGS sequence"/>
</dbReference>
<name>A0A3N5Y8Z4_9ALTE</name>
<keyword evidence="2" id="KW-0282">Flagellum</keyword>
<organism evidence="2 3">
    <name type="scientific">Alteromonas sediminis</name>
    <dbReference type="NCBI Taxonomy" id="2259342"/>
    <lineage>
        <taxon>Bacteria</taxon>
        <taxon>Pseudomonadati</taxon>
        <taxon>Pseudomonadota</taxon>
        <taxon>Gammaproteobacteria</taxon>
        <taxon>Alteromonadales</taxon>
        <taxon>Alteromonadaceae</taxon>
        <taxon>Alteromonas/Salinimonas group</taxon>
        <taxon>Alteromonas</taxon>
    </lineage>
</organism>
<dbReference type="Pfam" id="PF03646">
    <property type="entry name" value="FlaG"/>
    <property type="match status" value="1"/>
</dbReference>
<keyword evidence="3" id="KW-1185">Reference proteome</keyword>
<dbReference type="Gene3D" id="3.30.160.170">
    <property type="entry name" value="FlaG-like"/>
    <property type="match status" value="1"/>
</dbReference>
<feature type="compositionally biased region" description="Polar residues" evidence="1">
    <location>
        <begin position="38"/>
        <end position="53"/>
    </location>
</feature>
<comment type="caution">
    <text evidence="2">The sequence shown here is derived from an EMBL/GenBank/DDBJ whole genome shotgun (WGS) entry which is preliminary data.</text>
</comment>
<dbReference type="RefSeq" id="WP_124029094.1">
    <property type="nucleotide sequence ID" value="NZ_JBHRSN010000013.1"/>
</dbReference>
<feature type="region of interest" description="Disordered" evidence="1">
    <location>
        <begin position="38"/>
        <end position="66"/>
    </location>
</feature>
<accession>A0A3N5Y8Z4</accession>
<keyword evidence="2" id="KW-0969">Cilium</keyword>
<proteinExistence type="predicted"/>
<dbReference type="OrthoDB" id="5741693at2"/>